<protein>
    <submittedName>
        <fullName evidence="4">Oleate activated transcription factor 3</fullName>
    </submittedName>
</protein>
<feature type="compositionally biased region" description="Basic and acidic residues" evidence="2">
    <location>
        <begin position="742"/>
        <end position="752"/>
    </location>
</feature>
<keyword evidence="5" id="KW-1185">Reference proteome</keyword>
<dbReference type="VEuPathDB" id="FungiDB:MMYC01_209200"/>
<feature type="compositionally biased region" description="Basic and acidic residues" evidence="2">
    <location>
        <begin position="131"/>
        <end position="144"/>
    </location>
</feature>
<dbReference type="OrthoDB" id="415825at2759"/>
<dbReference type="PANTHER" id="PTHR37540">
    <property type="entry name" value="TRANSCRIPTION FACTOR (ACR-2), PUTATIVE-RELATED-RELATED"/>
    <property type="match status" value="1"/>
</dbReference>
<organism evidence="4 5">
    <name type="scientific">Madurella mycetomatis</name>
    <dbReference type="NCBI Taxonomy" id="100816"/>
    <lineage>
        <taxon>Eukaryota</taxon>
        <taxon>Fungi</taxon>
        <taxon>Dikarya</taxon>
        <taxon>Ascomycota</taxon>
        <taxon>Pezizomycotina</taxon>
        <taxon>Sordariomycetes</taxon>
        <taxon>Sordariomycetidae</taxon>
        <taxon>Sordariales</taxon>
        <taxon>Sordariales incertae sedis</taxon>
        <taxon>Madurella</taxon>
    </lineage>
</organism>
<evidence type="ECO:0000313" key="5">
    <source>
        <dbReference type="Proteomes" id="UP000078237"/>
    </source>
</evidence>
<name>A0A175VSC4_9PEZI</name>
<dbReference type="CDD" id="cd00067">
    <property type="entry name" value="GAL4"/>
    <property type="match status" value="1"/>
</dbReference>
<proteinExistence type="predicted"/>
<dbReference type="Pfam" id="PF00172">
    <property type="entry name" value="Zn_clus"/>
    <property type="match status" value="1"/>
</dbReference>
<feature type="region of interest" description="Disordered" evidence="2">
    <location>
        <begin position="726"/>
        <end position="780"/>
    </location>
</feature>
<evidence type="ECO:0000256" key="1">
    <source>
        <dbReference type="ARBA" id="ARBA00023242"/>
    </source>
</evidence>
<dbReference type="PROSITE" id="PS00463">
    <property type="entry name" value="ZN2_CY6_FUNGAL_1"/>
    <property type="match status" value="1"/>
</dbReference>
<dbReference type="PANTHER" id="PTHR37540:SF9">
    <property type="entry name" value="ZN(2)-C6 FUNGAL-TYPE DOMAIN-CONTAINING PROTEIN"/>
    <property type="match status" value="1"/>
</dbReference>
<dbReference type="STRING" id="100816.A0A175VSC4"/>
<dbReference type="EMBL" id="LCTW02000354">
    <property type="protein sequence ID" value="KXX74417.1"/>
    <property type="molecule type" value="Genomic_DNA"/>
</dbReference>
<gene>
    <name evidence="4" type="ORF">MMYC01_209200</name>
</gene>
<dbReference type="InterPro" id="IPR021858">
    <property type="entry name" value="Fun_TF"/>
</dbReference>
<sequence>MSEPMQAPVSRPPRVERTTTSCGECRRRKQKCNQGQPCSNCARRFPQPLCEYKPGNRCAKLKTPIQDRDALRSPAVIPRRPSAVAVQRHPAFTISLFPPTLTGDGGSDNETFRHPYLPQISPLPSPWNQHSSRDAGEMPARRPGFDTPGHSLTTSSPSAYAWSTDRGNLATLISSCDDGCTSHSDEIHDAVRTLRVYRPTSMPWPSDGWSSESNTWTVSPVLPPGDVGGVPWPVANPAQELVHLPVAQTMKNAELLSIYVKLISQFKASLDGNPDASNPYTKYFVPYCVHSPLLVHVAAYTAACFLTDTGHVQRTVAMAHKGDVIRLLNEHIRSQHSTNDEVIAGVVQLIVDEWHWGNANDLRAHLRGLRGMIRSRGGFRTLGLHGLISKLAITTDVAIALSFEVSPFLQGGSEFEFCDSVQIPLRLPLNTPFISTLVPFSSCDDALRIHPTVAAILDDMRFLLAAILALPERPSAKELQKVYTTSAWIHERVSGLPADSPAARRPSEAAISPALPSATDSTVERGSRPTPETGRDEGQPQYQPPRWTPTHSFSPEEVYRRHESPHASAAPGQQHQQQQSYRPGPPSPPPPPPPQGAAAHSPPDYVYQSVRLSAILYSRAIMRRQPFSLVVTPAESLQLWTTTWRVPLSTWRSLLGIFNWILLPIVSVSGRPDGGGSASSHDRFVKGTMNISLFQMGMDNWEIACQVMDAGLSLQRWLAGAVEGSASPQFSSAPMEGGEEGEGMRRRTKEESCGSVANEEEGRGKGWVEEWSGARRGRGGKCIGERGWGLDSDDPAAAGQSEIFFFV</sequence>
<feature type="compositionally biased region" description="Pro residues" evidence="2">
    <location>
        <begin position="583"/>
        <end position="595"/>
    </location>
</feature>
<feature type="domain" description="Zn(2)-C6 fungal-type" evidence="3">
    <location>
        <begin position="21"/>
        <end position="52"/>
    </location>
</feature>
<dbReference type="InterPro" id="IPR001138">
    <property type="entry name" value="Zn2Cys6_DnaBD"/>
</dbReference>
<feature type="region of interest" description="Disordered" evidence="2">
    <location>
        <begin position="1"/>
        <end position="20"/>
    </location>
</feature>
<dbReference type="GO" id="GO:0008270">
    <property type="term" value="F:zinc ion binding"/>
    <property type="evidence" value="ECO:0007669"/>
    <property type="project" value="InterPro"/>
</dbReference>
<dbReference type="SUPFAM" id="SSF57701">
    <property type="entry name" value="Zn2/Cys6 DNA-binding domain"/>
    <property type="match status" value="1"/>
</dbReference>
<dbReference type="PROSITE" id="PS50048">
    <property type="entry name" value="ZN2_CY6_FUNGAL_2"/>
    <property type="match status" value="1"/>
</dbReference>
<feature type="region of interest" description="Disordered" evidence="2">
    <location>
        <begin position="120"/>
        <end position="158"/>
    </location>
</feature>
<keyword evidence="1" id="KW-0539">Nucleus</keyword>
<evidence type="ECO:0000259" key="3">
    <source>
        <dbReference type="PROSITE" id="PS50048"/>
    </source>
</evidence>
<dbReference type="SMART" id="SM00066">
    <property type="entry name" value="GAL4"/>
    <property type="match status" value="1"/>
</dbReference>
<dbReference type="InterPro" id="IPR036864">
    <property type="entry name" value="Zn2-C6_fun-type_DNA-bd_sf"/>
</dbReference>
<dbReference type="GO" id="GO:0000981">
    <property type="term" value="F:DNA-binding transcription factor activity, RNA polymerase II-specific"/>
    <property type="evidence" value="ECO:0007669"/>
    <property type="project" value="InterPro"/>
</dbReference>
<comment type="caution">
    <text evidence="4">The sequence shown here is derived from an EMBL/GenBank/DDBJ whole genome shotgun (WGS) entry which is preliminary data.</text>
</comment>
<accession>A0A175VSC4</accession>
<evidence type="ECO:0000256" key="2">
    <source>
        <dbReference type="SAM" id="MobiDB-lite"/>
    </source>
</evidence>
<reference evidence="4 5" key="1">
    <citation type="journal article" date="2016" name="Genome Announc.">
        <title>Genome Sequence of Madurella mycetomatis mm55, Isolated from a Human Mycetoma Case in Sudan.</title>
        <authorList>
            <person name="Smit S."/>
            <person name="Derks M.F."/>
            <person name="Bervoets S."/>
            <person name="Fahal A."/>
            <person name="van Leeuwen W."/>
            <person name="van Belkum A."/>
            <person name="van de Sande W.W."/>
        </authorList>
    </citation>
    <scope>NUCLEOTIDE SEQUENCE [LARGE SCALE GENOMIC DNA]</scope>
    <source>
        <strain evidence="5">mm55</strain>
    </source>
</reference>
<feature type="region of interest" description="Disordered" evidence="2">
    <location>
        <begin position="497"/>
        <end position="602"/>
    </location>
</feature>
<feature type="compositionally biased region" description="Basic and acidic residues" evidence="2">
    <location>
        <begin position="522"/>
        <end position="538"/>
    </location>
</feature>
<feature type="compositionally biased region" description="Low complexity" evidence="2">
    <location>
        <begin position="573"/>
        <end position="582"/>
    </location>
</feature>
<evidence type="ECO:0000313" key="4">
    <source>
        <dbReference type="EMBL" id="KXX74417.1"/>
    </source>
</evidence>
<dbReference type="AlphaFoldDB" id="A0A175VSC4"/>
<dbReference type="Proteomes" id="UP000078237">
    <property type="component" value="Unassembled WGS sequence"/>
</dbReference>
<dbReference type="Pfam" id="PF11951">
    <property type="entry name" value="Fungal_trans_2"/>
    <property type="match status" value="1"/>
</dbReference>
<dbReference type="Gene3D" id="4.10.240.10">
    <property type="entry name" value="Zn(2)-C6 fungal-type DNA-binding domain"/>
    <property type="match status" value="1"/>
</dbReference>